<evidence type="ECO:0000256" key="1">
    <source>
        <dbReference type="SAM" id="SignalP"/>
    </source>
</evidence>
<sequence>MMRFSAIQTRQGVRPSLKMIVSLILVFFLAQSAWGEGLAKRKHLVTIEAFKREGKGGSFLKYGAPDNAKTARMSFTGKRDEPGTKFIYESVWTSEGDQRTMEVVLRPADFPHYMLGVKGRNLIMKNASDVESSEKHFKFVKKRVLLQYDEANSLVTEYEYHIFMARSKPHSIIKSSKSGRAFLDKTTNWKDCGAWFTVRTVSNH</sequence>
<dbReference type="EMBL" id="JARQWQ010000008">
    <property type="protein sequence ID" value="KAK2570007.1"/>
    <property type="molecule type" value="Genomic_DNA"/>
</dbReference>
<evidence type="ECO:0000313" key="3">
    <source>
        <dbReference type="Proteomes" id="UP001249851"/>
    </source>
</evidence>
<feature type="signal peptide" evidence="1">
    <location>
        <begin position="1"/>
        <end position="35"/>
    </location>
</feature>
<dbReference type="AlphaFoldDB" id="A0AAD9QYS6"/>
<comment type="caution">
    <text evidence="2">The sequence shown here is derived from an EMBL/GenBank/DDBJ whole genome shotgun (WGS) entry which is preliminary data.</text>
</comment>
<feature type="chain" id="PRO_5042140867" evidence="1">
    <location>
        <begin position="36"/>
        <end position="204"/>
    </location>
</feature>
<protein>
    <submittedName>
        <fullName evidence="2">Uncharacterized protein</fullName>
    </submittedName>
</protein>
<evidence type="ECO:0000313" key="2">
    <source>
        <dbReference type="EMBL" id="KAK2570007.1"/>
    </source>
</evidence>
<keyword evidence="1" id="KW-0732">Signal</keyword>
<organism evidence="2 3">
    <name type="scientific">Acropora cervicornis</name>
    <name type="common">Staghorn coral</name>
    <dbReference type="NCBI Taxonomy" id="6130"/>
    <lineage>
        <taxon>Eukaryota</taxon>
        <taxon>Metazoa</taxon>
        <taxon>Cnidaria</taxon>
        <taxon>Anthozoa</taxon>
        <taxon>Hexacorallia</taxon>
        <taxon>Scleractinia</taxon>
        <taxon>Astrocoeniina</taxon>
        <taxon>Acroporidae</taxon>
        <taxon>Acropora</taxon>
    </lineage>
</organism>
<proteinExistence type="predicted"/>
<reference evidence="2" key="1">
    <citation type="journal article" date="2023" name="G3 (Bethesda)">
        <title>Whole genome assembly and annotation of the endangered Caribbean coral Acropora cervicornis.</title>
        <authorList>
            <person name="Selwyn J.D."/>
            <person name="Vollmer S.V."/>
        </authorList>
    </citation>
    <scope>NUCLEOTIDE SEQUENCE</scope>
    <source>
        <strain evidence="2">K2</strain>
    </source>
</reference>
<reference evidence="2" key="2">
    <citation type="journal article" date="2023" name="Science">
        <title>Genomic signatures of disease resistance in endangered staghorn corals.</title>
        <authorList>
            <person name="Vollmer S.V."/>
            <person name="Selwyn J.D."/>
            <person name="Despard B.A."/>
            <person name="Roesel C.L."/>
        </authorList>
    </citation>
    <scope>NUCLEOTIDE SEQUENCE</scope>
    <source>
        <strain evidence="2">K2</strain>
    </source>
</reference>
<gene>
    <name evidence="2" type="ORF">P5673_004740</name>
</gene>
<accession>A0AAD9QYS6</accession>
<dbReference type="Proteomes" id="UP001249851">
    <property type="component" value="Unassembled WGS sequence"/>
</dbReference>
<keyword evidence="3" id="KW-1185">Reference proteome</keyword>
<name>A0AAD9QYS6_ACRCE</name>